<sequence>MVKRLISANTSEVFEMSVNELKQSIKASEGRVVLSENVAHRDPWIFDVTNAEMAAAFGADLILLNAVDVFNVNIAGLYDIENHPIQSLKKLCGRPVGVNLEPVDGTVNMMDDRFELEKGRTANHETLLKLNELGVDFVCFTGNPGTGVSNTAIVESVKQAKQLFNGLIFAGKMHSSGVDEAVVNLELVKTLIEAGEDVILVPSIGCVPGITLEMIHDVVQLCHTHGALVMSAIGTSQEGASKETIRYFAIQNKMAGVDIQHIGDAGYGGLAPVENIFELGIAIRGLRHTASKMSRSILR</sequence>
<evidence type="ECO:0000313" key="2">
    <source>
        <dbReference type="EMBL" id="ARJ51717.1"/>
    </source>
</evidence>
<gene>
    <name evidence="2" type="ORF">B5P37_10520</name>
</gene>
<dbReference type="Proteomes" id="UP000242864">
    <property type="component" value="Chromosome"/>
</dbReference>
<feature type="domain" description="DUF7916" evidence="1">
    <location>
        <begin position="6"/>
        <end position="299"/>
    </location>
</feature>
<organism evidence="2 3">
    <name type="scientific">Staphylococcus lutrae</name>
    <dbReference type="NCBI Taxonomy" id="155085"/>
    <lineage>
        <taxon>Bacteria</taxon>
        <taxon>Bacillati</taxon>
        <taxon>Bacillota</taxon>
        <taxon>Bacilli</taxon>
        <taxon>Bacillales</taxon>
        <taxon>Staphylococcaceae</taxon>
        <taxon>Staphylococcus</taxon>
    </lineage>
</organism>
<dbReference type="InterPro" id="IPR057238">
    <property type="entry name" value="DUF7916"/>
</dbReference>
<accession>A0AAC9RVK4</accession>
<dbReference type="Pfam" id="PF25509">
    <property type="entry name" value="DUF7916"/>
    <property type="match status" value="1"/>
</dbReference>
<reference evidence="2 3" key="1">
    <citation type="submission" date="2017-04" db="EMBL/GenBank/DDBJ databases">
        <authorList>
            <person name="Veseli I.A."/>
            <person name="Tang C."/>
            <person name="Pombert J.-F."/>
        </authorList>
    </citation>
    <scope>NUCLEOTIDE SEQUENCE [LARGE SCALE GENOMIC DNA]</scope>
    <source>
        <strain evidence="2 3">ATCC 700373</strain>
    </source>
</reference>
<keyword evidence="3" id="KW-1185">Reference proteome</keyword>
<dbReference type="RefSeq" id="WP_085238168.1">
    <property type="nucleotide sequence ID" value="NZ_CP020773.1"/>
</dbReference>
<evidence type="ECO:0000313" key="3">
    <source>
        <dbReference type="Proteomes" id="UP000242864"/>
    </source>
</evidence>
<dbReference type="InterPro" id="IPR011060">
    <property type="entry name" value="RibuloseP-bd_barrel"/>
</dbReference>
<dbReference type="KEGG" id="slz:B5P37_10520"/>
<dbReference type="EMBL" id="CP020773">
    <property type="protein sequence ID" value="ARJ51717.1"/>
    <property type="molecule type" value="Genomic_DNA"/>
</dbReference>
<evidence type="ECO:0000259" key="1">
    <source>
        <dbReference type="Pfam" id="PF25509"/>
    </source>
</evidence>
<proteinExistence type="predicted"/>
<protein>
    <submittedName>
        <fullName evidence="2">PEP phosphonomutase</fullName>
    </submittedName>
</protein>
<dbReference type="AlphaFoldDB" id="A0AAC9RVK4"/>
<dbReference type="SUPFAM" id="SSF51366">
    <property type="entry name" value="Ribulose-phoshate binding barrel"/>
    <property type="match status" value="1"/>
</dbReference>
<name>A0AAC9RVK4_9STAP</name>